<evidence type="ECO:0000256" key="7">
    <source>
        <dbReference type="ARBA" id="ARBA00023326"/>
    </source>
</evidence>
<dbReference type="PANTHER" id="PTHR31736">
    <property type="match status" value="1"/>
</dbReference>
<dbReference type="InterPro" id="IPR011050">
    <property type="entry name" value="Pectin_lyase_fold/virulence"/>
</dbReference>
<protein>
    <recommendedName>
        <fullName evidence="12">Glycosyl hydrolase family 49</fullName>
    </recommendedName>
</protein>
<keyword evidence="2" id="KW-0677">Repeat</keyword>
<gene>
    <name evidence="10" type="ORF">E1750_17545</name>
</gene>
<dbReference type="RefSeq" id="WP_133278015.1">
    <property type="nucleotide sequence ID" value="NZ_CP037933.1"/>
</dbReference>
<dbReference type="PANTHER" id="PTHR31736:SF9">
    <property type="entry name" value="ENDO-XYLOGALACTURONAN HYDROLASE A-RELATED"/>
    <property type="match status" value="1"/>
</dbReference>
<accession>A0A4P6YBL4</accession>
<comment type="similarity">
    <text evidence="1 9">Belongs to the glycosyl hydrolase 28 family.</text>
</comment>
<dbReference type="AlphaFoldDB" id="A0A4P6YBL4"/>
<dbReference type="InterPro" id="IPR000743">
    <property type="entry name" value="Glyco_hydro_28"/>
</dbReference>
<keyword evidence="3 9" id="KW-0378">Hydrolase</keyword>
<dbReference type="GO" id="GO:0000272">
    <property type="term" value="P:polysaccharide catabolic process"/>
    <property type="evidence" value="ECO:0007669"/>
    <property type="project" value="UniProtKB-KW"/>
</dbReference>
<sequence length="460" mass="52535">MIRNIFYSIVLLYCLLAKAQIVTYEMPSNVKGNNEYIFSSPYYKVELIQENKVVPSNVFAMNAMHVTNNSKSTSWTNFSFQGTIKVRVILLKSKVNFVQVLPRISNIKVQIINDTTIEFELAKAGHYSVEFEKGIFIEHPLLLFANPLEENIPNRNEKNVIYFEPGFHELGDKFIIPSNTTVYIAGGAYVKGQFYAEGGKKISIKGRGILSGEDYKARTHNHMITIKNSEDISIEGITILHAPRYMISLSGFNHHIDNVKMMGWWFSTDGISAGENTLIENCFFKVNDDAVKLYNSHTTVKNCVIWQLENGAPFMISWNGGKDFGNIKVQDIDVIRVEHHWDNENLAVFCAVHGSKATISNFHIQDIRIDNSMWRIFHIVTRPNRWGNWNPTQGSLSNFIFKDIEFYGKQKIPSLLMGHDSNHPISNFTFDNLKINGKKMNTASDFIIIDKTTTREVIVQ</sequence>
<organism evidence="10 11">
    <name type="scientific">Flavobacterium nackdongense</name>
    <dbReference type="NCBI Taxonomy" id="2547394"/>
    <lineage>
        <taxon>Bacteria</taxon>
        <taxon>Pseudomonadati</taxon>
        <taxon>Bacteroidota</taxon>
        <taxon>Flavobacteriia</taxon>
        <taxon>Flavobacteriales</taxon>
        <taxon>Flavobacteriaceae</taxon>
        <taxon>Flavobacterium</taxon>
    </lineage>
</organism>
<evidence type="ECO:0000256" key="9">
    <source>
        <dbReference type="RuleBase" id="RU361169"/>
    </source>
</evidence>
<evidence type="ECO:0000256" key="1">
    <source>
        <dbReference type="ARBA" id="ARBA00008834"/>
    </source>
</evidence>
<dbReference type="OrthoDB" id="9795222at2"/>
<keyword evidence="6 9" id="KW-0326">Glycosidase</keyword>
<evidence type="ECO:0000313" key="10">
    <source>
        <dbReference type="EMBL" id="QBN20516.1"/>
    </source>
</evidence>
<reference evidence="11" key="1">
    <citation type="submission" date="2019-03" db="EMBL/GenBank/DDBJ databases">
        <title>Flavobacterium sp.</title>
        <authorList>
            <person name="Kim H."/>
        </authorList>
    </citation>
    <scope>NUCLEOTIDE SEQUENCE [LARGE SCALE GENOMIC DNA]</scope>
    <source>
        <strain evidence="11">GS13</strain>
    </source>
</reference>
<evidence type="ECO:0000256" key="5">
    <source>
        <dbReference type="ARBA" id="ARBA00023277"/>
    </source>
</evidence>
<dbReference type="SUPFAM" id="SSF51126">
    <property type="entry name" value="Pectin lyase-like"/>
    <property type="match status" value="1"/>
</dbReference>
<evidence type="ECO:0000256" key="8">
    <source>
        <dbReference type="ARBA" id="ARBA00037278"/>
    </source>
</evidence>
<evidence type="ECO:0000256" key="2">
    <source>
        <dbReference type="ARBA" id="ARBA00022737"/>
    </source>
</evidence>
<dbReference type="Gene3D" id="2.160.20.10">
    <property type="entry name" value="Single-stranded right-handed beta-helix, Pectin lyase-like"/>
    <property type="match status" value="1"/>
</dbReference>
<dbReference type="Proteomes" id="UP000291124">
    <property type="component" value="Chromosome"/>
</dbReference>
<dbReference type="GO" id="GO:0004650">
    <property type="term" value="F:polygalacturonase activity"/>
    <property type="evidence" value="ECO:0007669"/>
    <property type="project" value="InterPro"/>
</dbReference>
<evidence type="ECO:0000313" key="11">
    <source>
        <dbReference type="Proteomes" id="UP000291124"/>
    </source>
</evidence>
<evidence type="ECO:0000256" key="4">
    <source>
        <dbReference type="ARBA" id="ARBA00023180"/>
    </source>
</evidence>
<dbReference type="Pfam" id="PF00295">
    <property type="entry name" value="Glyco_hydro_28"/>
    <property type="match status" value="1"/>
</dbReference>
<keyword evidence="11" id="KW-1185">Reference proteome</keyword>
<keyword evidence="4" id="KW-0325">Glycoprotein</keyword>
<dbReference type="KEGG" id="fnk:E1750_17545"/>
<evidence type="ECO:0000256" key="6">
    <source>
        <dbReference type="ARBA" id="ARBA00023295"/>
    </source>
</evidence>
<dbReference type="EMBL" id="CP037933">
    <property type="protein sequence ID" value="QBN20516.1"/>
    <property type="molecule type" value="Genomic_DNA"/>
</dbReference>
<keyword evidence="7" id="KW-0624">Polysaccharide degradation</keyword>
<evidence type="ECO:0008006" key="12">
    <source>
        <dbReference type="Google" id="ProtNLM"/>
    </source>
</evidence>
<name>A0A4P6YBL4_9FLAO</name>
<proteinExistence type="inferred from homology"/>
<comment type="function">
    <text evidence="8">Pectinolytic enzyme involved in the degradation of xylogalacturonan (xga), a galacturonan backbone heavily substituted with xylose, and which is one important component of the hairy regions of pectin. Activity requires a galacturonic acid backbone substituted with xylose.</text>
</comment>
<keyword evidence="5" id="KW-0119">Carbohydrate metabolism</keyword>
<evidence type="ECO:0000256" key="3">
    <source>
        <dbReference type="ARBA" id="ARBA00022801"/>
    </source>
</evidence>
<dbReference type="InterPro" id="IPR012334">
    <property type="entry name" value="Pectin_lyas_fold"/>
</dbReference>